<dbReference type="InterPro" id="IPR024671">
    <property type="entry name" value="Atg22-like"/>
</dbReference>
<dbReference type="InterPro" id="IPR050495">
    <property type="entry name" value="ATG22/LtaA_families"/>
</dbReference>
<feature type="transmembrane region" description="Helical" evidence="6">
    <location>
        <begin position="82"/>
        <end position="103"/>
    </location>
</feature>
<keyword evidence="4 6" id="KW-1133">Transmembrane helix</keyword>
<feature type="transmembrane region" description="Helical" evidence="6">
    <location>
        <begin position="271"/>
        <end position="290"/>
    </location>
</feature>
<reference evidence="8" key="1">
    <citation type="submission" date="2019-08" db="EMBL/GenBank/DDBJ databases">
        <authorList>
            <person name="Kucharzyk K."/>
            <person name="Murdoch R.W."/>
            <person name="Higgins S."/>
            <person name="Loffler F."/>
        </authorList>
    </citation>
    <scope>NUCLEOTIDE SEQUENCE</scope>
</reference>
<protein>
    <recommendedName>
        <fullName evidence="7">Major facilitator superfamily (MFS) profile domain-containing protein</fullName>
    </recommendedName>
</protein>
<feature type="transmembrane region" description="Helical" evidence="6">
    <location>
        <begin position="178"/>
        <end position="202"/>
    </location>
</feature>
<dbReference type="InterPro" id="IPR036259">
    <property type="entry name" value="MFS_trans_sf"/>
</dbReference>
<keyword evidence="2" id="KW-0813">Transport</keyword>
<accession>A0A644XM65</accession>
<dbReference type="InterPro" id="IPR020846">
    <property type="entry name" value="MFS_dom"/>
</dbReference>
<comment type="subcellular location">
    <subcellularLocation>
        <location evidence="1">Endomembrane system</location>
        <topology evidence="1">Multi-pass membrane protein</topology>
    </subcellularLocation>
</comment>
<evidence type="ECO:0000256" key="1">
    <source>
        <dbReference type="ARBA" id="ARBA00004127"/>
    </source>
</evidence>
<dbReference type="Gene3D" id="1.20.1250.20">
    <property type="entry name" value="MFS general substrate transporter like domains"/>
    <property type="match status" value="2"/>
</dbReference>
<dbReference type="GO" id="GO:0012505">
    <property type="term" value="C:endomembrane system"/>
    <property type="evidence" value="ECO:0007669"/>
    <property type="project" value="UniProtKB-SubCell"/>
</dbReference>
<feature type="transmembrane region" description="Helical" evidence="6">
    <location>
        <begin position="145"/>
        <end position="166"/>
    </location>
</feature>
<evidence type="ECO:0000256" key="5">
    <source>
        <dbReference type="ARBA" id="ARBA00023136"/>
    </source>
</evidence>
<gene>
    <name evidence="8" type="ORF">SDC9_63674</name>
</gene>
<keyword evidence="3 6" id="KW-0812">Transmembrane</keyword>
<feature type="transmembrane region" description="Helical" evidence="6">
    <location>
        <begin position="389"/>
        <end position="407"/>
    </location>
</feature>
<dbReference type="PANTHER" id="PTHR23519">
    <property type="entry name" value="AUTOPHAGY-RELATED PROTEIN 22"/>
    <property type="match status" value="1"/>
</dbReference>
<evidence type="ECO:0000256" key="3">
    <source>
        <dbReference type="ARBA" id="ARBA00022692"/>
    </source>
</evidence>
<sequence length="426" mass="46607">MQDSKRSILAWACYDWANSAFATTVMAGFFPVFFSAYWAVGASSEQGTFYLGVANSLGSLIVALLAPFLGAIADWGSYKKRLLAFFALLGSVMTASLYVLQMGNWPMAVLFYSLAVVGFSGANTFYDALLPFVASEKKVDYVSSLGYSLGYIGGGLLFLVNVLMYLNPSWFGFSSQESAIKACFVIVGIWWTAFTLPLLFLVKEEKPKEAMGVRHAVKKGLGITINTVRSFRQLKTIALFLAAYWLYIDGVDTIIRMAVNYGTSLNFPSESLIIALLITQFVAFPSALLYSAFGNRIGVKKALQVAIGAYTIIAVLGYFMTTPLHFYLLAVIIGLFQGGIQALSRSYYTRLIPKERSAEFFGFFNMLGKFAAIIGPLLMGVVTLVTGNVRSGIVSLVALFALGFILLKRVDETKGQAEIEAFLKNQ</sequence>
<comment type="caution">
    <text evidence="8">The sequence shown here is derived from an EMBL/GenBank/DDBJ whole genome shotgun (WGS) entry which is preliminary data.</text>
</comment>
<dbReference type="Pfam" id="PF11700">
    <property type="entry name" value="ATG22"/>
    <property type="match status" value="1"/>
</dbReference>
<evidence type="ECO:0000259" key="7">
    <source>
        <dbReference type="PROSITE" id="PS50850"/>
    </source>
</evidence>
<feature type="transmembrane region" description="Helical" evidence="6">
    <location>
        <begin position="237"/>
        <end position="259"/>
    </location>
</feature>
<evidence type="ECO:0000256" key="4">
    <source>
        <dbReference type="ARBA" id="ARBA00022989"/>
    </source>
</evidence>
<feature type="transmembrane region" description="Helical" evidence="6">
    <location>
        <begin position="360"/>
        <end position="383"/>
    </location>
</feature>
<feature type="transmembrane region" description="Helical" evidence="6">
    <location>
        <begin position="326"/>
        <end position="348"/>
    </location>
</feature>
<feature type="transmembrane region" description="Helical" evidence="6">
    <location>
        <begin position="302"/>
        <end position="320"/>
    </location>
</feature>
<dbReference type="CDD" id="cd17482">
    <property type="entry name" value="MFS_YxiO_like"/>
    <property type="match status" value="1"/>
</dbReference>
<feature type="domain" description="Major facilitator superfamily (MFS) profile" evidence="7">
    <location>
        <begin position="231"/>
        <end position="426"/>
    </location>
</feature>
<organism evidence="8">
    <name type="scientific">bioreactor metagenome</name>
    <dbReference type="NCBI Taxonomy" id="1076179"/>
    <lineage>
        <taxon>unclassified sequences</taxon>
        <taxon>metagenomes</taxon>
        <taxon>ecological metagenomes</taxon>
    </lineage>
</organism>
<dbReference type="PANTHER" id="PTHR23519:SF1">
    <property type="entry name" value="AUTOPHAGY-RELATED PROTEIN 22"/>
    <property type="match status" value="1"/>
</dbReference>
<evidence type="ECO:0000256" key="6">
    <source>
        <dbReference type="SAM" id="Phobius"/>
    </source>
</evidence>
<proteinExistence type="predicted"/>
<dbReference type="PROSITE" id="PS50850">
    <property type="entry name" value="MFS"/>
    <property type="match status" value="1"/>
</dbReference>
<feature type="transmembrane region" description="Helical" evidence="6">
    <location>
        <begin position="47"/>
        <end position="70"/>
    </location>
</feature>
<feature type="transmembrane region" description="Helical" evidence="6">
    <location>
        <begin position="109"/>
        <end position="133"/>
    </location>
</feature>
<dbReference type="GO" id="GO:0022857">
    <property type="term" value="F:transmembrane transporter activity"/>
    <property type="evidence" value="ECO:0007669"/>
    <property type="project" value="InterPro"/>
</dbReference>
<keyword evidence="5 6" id="KW-0472">Membrane</keyword>
<dbReference type="AlphaFoldDB" id="A0A644XM65"/>
<evidence type="ECO:0000313" key="8">
    <source>
        <dbReference type="EMBL" id="MPM17286.1"/>
    </source>
</evidence>
<feature type="transmembrane region" description="Helical" evidence="6">
    <location>
        <begin position="20"/>
        <end position="41"/>
    </location>
</feature>
<dbReference type="EMBL" id="VSSQ01002768">
    <property type="protein sequence ID" value="MPM17286.1"/>
    <property type="molecule type" value="Genomic_DNA"/>
</dbReference>
<dbReference type="SUPFAM" id="SSF103473">
    <property type="entry name" value="MFS general substrate transporter"/>
    <property type="match status" value="1"/>
</dbReference>
<name>A0A644XM65_9ZZZZ</name>
<evidence type="ECO:0000256" key="2">
    <source>
        <dbReference type="ARBA" id="ARBA00022448"/>
    </source>
</evidence>